<evidence type="ECO:0000313" key="3">
    <source>
        <dbReference type="Proteomes" id="UP000509241"/>
    </source>
</evidence>
<name>A0A7D5H9V5_9EURY</name>
<dbReference type="EMBL" id="CP058601">
    <property type="protein sequence ID" value="QLG50475.1"/>
    <property type="molecule type" value="Genomic_DNA"/>
</dbReference>
<feature type="transmembrane region" description="Helical" evidence="1">
    <location>
        <begin position="41"/>
        <end position="61"/>
    </location>
</feature>
<gene>
    <name evidence="2" type="ORF">HYG82_17280</name>
</gene>
<keyword evidence="1" id="KW-1133">Transmembrane helix</keyword>
<sequence length="71" mass="7403">MDDRSIAGLLATLVIAALAVLGVYGFSNGYLINSSDYLTSTVGALVVAILAVGSLIGLGAGSKRWRENPYW</sequence>
<reference evidence="2 3" key="1">
    <citation type="submission" date="2020-07" db="EMBL/GenBank/DDBJ databases">
        <authorList>
            <person name="Cui H."/>
        </authorList>
    </citation>
    <scope>NUCLEOTIDE SEQUENCE [LARGE SCALE GENOMIC DNA]</scope>
    <source>
        <strain evidence="2 3">YPL8</strain>
    </source>
</reference>
<proteinExistence type="predicted"/>
<evidence type="ECO:0000313" key="2">
    <source>
        <dbReference type="EMBL" id="QLG50475.1"/>
    </source>
</evidence>
<dbReference type="GeneID" id="56035081"/>
<evidence type="ECO:0008006" key="4">
    <source>
        <dbReference type="Google" id="ProtNLM"/>
    </source>
</evidence>
<keyword evidence="1" id="KW-0812">Transmembrane</keyword>
<organism evidence="2 3">
    <name type="scientific">Natrinema halophilum</name>
    <dbReference type="NCBI Taxonomy" id="1699371"/>
    <lineage>
        <taxon>Archaea</taxon>
        <taxon>Methanobacteriati</taxon>
        <taxon>Methanobacteriota</taxon>
        <taxon>Stenosarchaea group</taxon>
        <taxon>Halobacteria</taxon>
        <taxon>Halobacteriales</taxon>
        <taxon>Natrialbaceae</taxon>
        <taxon>Natrinema</taxon>
    </lineage>
</organism>
<dbReference type="KEGG" id="haly:HYG82_17280"/>
<accession>A0A7D5H9V5</accession>
<keyword evidence="3" id="KW-1185">Reference proteome</keyword>
<dbReference type="Proteomes" id="UP000509241">
    <property type="component" value="Chromosome"/>
</dbReference>
<dbReference type="AlphaFoldDB" id="A0A7D5H9V5"/>
<dbReference type="RefSeq" id="WP_179263012.1">
    <property type="nucleotide sequence ID" value="NZ_CP058601.1"/>
</dbReference>
<evidence type="ECO:0000256" key="1">
    <source>
        <dbReference type="SAM" id="Phobius"/>
    </source>
</evidence>
<keyword evidence="1" id="KW-0472">Membrane</keyword>
<protein>
    <recommendedName>
        <fullName evidence="4">Major facilitator superfamily (MFS) profile domain-containing protein</fullName>
    </recommendedName>
</protein>